<proteinExistence type="predicted"/>
<evidence type="ECO:0000313" key="1">
    <source>
        <dbReference type="EMBL" id="QCZ52022.1"/>
    </source>
</evidence>
<sequence length="47" mass="5810">MWALILLPAEREFPEPDLRTKWFYDFGFLYYQAHQVVLQPNWHYHAA</sequence>
<gene>
    <name evidence="1" type="ORF">UCCLBBS449_0020</name>
</gene>
<organism evidence="1 2">
    <name type="scientific">Levilactobacillus brevis</name>
    <name type="common">Lactobacillus brevis</name>
    <dbReference type="NCBI Taxonomy" id="1580"/>
    <lineage>
        <taxon>Bacteria</taxon>
        <taxon>Bacillati</taxon>
        <taxon>Bacillota</taxon>
        <taxon>Bacilli</taxon>
        <taxon>Lactobacillales</taxon>
        <taxon>Lactobacillaceae</taxon>
        <taxon>Levilactobacillus</taxon>
    </lineage>
</organism>
<dbReference type="EMBL" id="CP031198">
    <property type="protein sequence ID" value="QCZ52022.1"/>
    <property type="molecule type" value="Genomic_DNA"/>
</dbReference>
<dbReference type="AlphaFoldDB" id="A0A5B7XW16"/>
<evidence type="ECO:0000313" key="2">
    <source>
        <dbReference type="Proteomes" id="UP000307074"/>
    </source>
</evidence>
<protein>
    <submittedName>
        <fullName evidence="1">Uncharacterized protein</fullName>
    </submittedName>
</protein>
<dbReference type="RefSeq" id="WP_155392172.1">
    <property type="nucleotide sequence ID" value="NZ_CP019734.1"/>
</dbReference>
<accession>A0A5B7XW16</accession>
<dbReference type="Proteomes" id="UP000307074">
    <property type="component" value="Chromosome"/>
</dbReference>
<name>A0A5B7XW16_LEVBR</name>
<reference evidence="1 2" key="1">
    <citation type="submission" date="2018-07" db="EMBL/GenBank/DDBJ databases">
        <authorList>
            <person name="Feyereisen M."/>
        </authorList>
    </citation>
    <scope>NUCLEOTIDE SEQUENCE [LARGE SCALE GENOMIC DNA]</scope>
    <source>
        <strain evidence="1 2">UCCLBBS449</strain>
    </source>
</reference>